<dbReference type="GO" id="GO:0000224">
    <property type="term" value="F:peptide-N4-(N-acetyl-beta-glucosaminyl)asparagine amidase activity"/>
    <property type="evidence" value="ECO:0007669"/>
    <property type="project" value="TreeGrafter"/>
</dbReference>
<dbReference type="FunFam" id="3.30.2080.10:FF:000008">
    <property type="entry name" value="Uncharacterized protein"/>
    <property type="match status" value="1"/>
</dbReference>
<accession>A0A8H2ZKT4</accession>
<dbReference type="InterPro" id="IPR005887">
    <property type="entry name" value="GH92_a_mannosidase_put"/>
</dbReference>
<dbReference type="Pfam" id="PF07971">
    <property type="entry name" value="Glyco_hydro_92"/>
    <property type="match status" value="1"/>
</dbReference>
<dbReference type="GO" id="GO:0005829">
    <property type="term" value="C:cytosol"/>
    <property type="evidence" value="ECO:0007669"/>
    <property type="project" value="TreeGrafter"/>
</dbReference>
<gene>
    <name evidence="3" type="ORF">SCLTRI_LOCUS543</name>
</gene>
<feature type="domain" description="Glycosyl hydrolase family 92 N-terminal" evidence="2">
    <location>
        <begin position="53"/>
        <end position="300"/>
    </location>
</feature>
<dbReference type="PANTHER" id="PTHR12143">
    <property type="entry name" value="PEPTIDE N-GLYCANASE PNGASE -RELATED"/>
    <property type="match status" value="1"/>
</dbReference>
<dbReference type="OrthoDB" id="449263at2759"/>
<dbReference type="Gene3D" id="3.30.2080.10">
    <property type="entry name" value="GH92 mannosidase domain"/>
    <property type="match status" value="1"/>
</dbReference>
<organism evidence="3 4">
    <name type="scientific">Sclerotinia trifoliorum</name>
    <dbReference type="NCBI Taxonomy" id="28548"/>
    <lineage>
        <taxon>Eukaryota</taxon>
        <taxon>Fungi</taxon>
        <taxon>Dikarya</taxon>
        <taxon>Ascomycota</taxon>
        <taxon>Pezizomycotina</taxon>
        <taxon>Leotiomycetes</taxon>
        <taxon>Helotiales</taxon>
        <taxon>Sclerotiniaceae</taxon>
        <taxon>Sclerotinia</taxon>
    </lineage>
</organism>
<dbReference type="SUPFAM" id="SSF48208">
    <property type="entry name" value="Six-hairpin glycosidases"/>
    <property type="match status" value="1"/>
</dbReference>
<protein>
    <submittedName>
        <fullName evidence="3">Af0fb37e-b60c-4ba0-942e-54475208e7d9</fullName>
    </submittedName>
</protein>
<dbReference type="Pfam" id="PF17678">
    <property type="entry name" value="Glyco_hydro_92N"/>
    <property type="match status" value="1"/>
</dbReference>
<evidence type="ECO:0000259" key="1">
    <source>
        <dbReference type="Pfam" id="PF07971"/>
    </source>
</evidence>
<dbReference type="InterPro" id="IPR050883">
    <property type="entry name" value="PNGase"/>
</dbReference>
<dbReference type="GO" id="GO:0005975">
    <property type="term" value="P:carbohydrate metabolic process"/>
    <property type="evidence" value="ECO:0007669"/>
    <property type="project" value="InterPro"/>
</dbReference>
<dbReference type="Gene3D" id="1.20.1610.10">
    <property type="entry name" value="alpha-1,2-mannosidases domains"/>
    <property type="match status" value="1"/>
</dbReference>
<dbReference type="EMBL" id="CAJHIA010000002">
    <property type="protein sequence ID" value="CAD6439903.1"/>
    <property type="molecule type" value="Genomic_DNA"/>
</dbReference>
<dbReference type="AlphaFoldDB" id="A0A8H2ZKT4"/>
<dbReference type="InterPro" id="IPR014718">
    <property type="entry name" value="GH-type_carb-bd"/>
</dbReference>
<feature type="domain" description="Glycosyl hydrolase family 92" evidence="1">
    <location>
        <begin position="306"/>
        <end position="783"/>
    </location>
</feature>
<dbReference type="InterPro" id="IPR012939">
    <property type="entry name" value="Glyco_hydro_92"/>
</dbReference>
<dbReference type="Gene3D" id="1.20.1050.60">
    <property type="entry name" value="alpha-1,2-mannosidase"/>
    <property type="match status" value="1"/>
</dbReference>
<dbReference type="PANTHER" id="PTHR12143:SF23">
    <property type="entry name" value="PUTATIVE-RELATED"/>
    <property type="match status" value="1"/>
</dbReference>
<dbReference type="GO" id="GO:0005634">
    <property type="term" value="C:nucleus"/>
    <property type="evidence" value="ECO:0007669"/>
    <property type="project" value="TreeGrafter"/>
</dbReference>
<dbReference type="InterPro" id="IPR041371">
    <property type="entry name" value="GH92_N"/>
</dbReference>
<name>A0A8H2ZKT4_9HELO</name>
<dbReference type="Gene3D" id="2.70.98.10">
    <property type="match status" value="1"/>
</dbReference>
<dbReference type="GO" id="GO:0006516">
    <property type="term" value="P:glycoprotein catabolic process"/>
    <property type="evidence" value="ECO:0007669"/>
    <property type="project" value="TreeGrafter"/>
</dbReference>
<evidence type="ECO:0000313" key="4">
    <source>
        <dbReference type="Proteomes" id="UP000624404"/>
    </source>
</evidence>
<dbReference type="FunFam" id="2.70.98.10:FF:000010">
    <property type="entry name" value="Alpha-1,2-mannosidase family protein"/>
    <property type="match status" value="1"/>
</dbReference>
<dbReference type="GO" id="GO:0030246">
    <property type="term" value="F:carbohydrate binding"/>
    <property type="evidence" value="ECO:0007669"/>
    <property type="project" value="InterPro"/>
</dbReference>
<reference evidence="3" key="1">
    <citation type="submission" date="2020-10" db="EMBL/GenBank/DDBJ databases">
        <authorList>
            <person name="Kusch S."/>
        </authorList>
    </citation>
    <scope>NUCLEOTIDE SEQUENCE</scope>
    <source>
        <strain evidence="3">SwB9</strain>
    </source>
</reference>
<dbReference type="InterPro" id="IPR008928">
    <property type="entry name" value="6-hairpin_glycosidase_sf"/>
</dbReference>
<dbReference type="NCBIfam" id="TIGR01180">
    <property type="entry name" value="aman2_put"/>
    <property type="match status" value="1"/>
</dbReference>
<evidence type="ECO:0000259" key="2">
    <source>
        <dbReference type="Pfam" id="PF17678"/>
    </source>
</evidence>
<comment type="caution">
    <text evidence="3">The sequence shown here is derived from an EMBL/GenBank/DDBJ whole genome shotgun (WGS) entry which is preliminary data.</text>
</comment>
<dbReference type="FunFam" id="1.20.1050.60:FF:000002">
    <property type="entry name" value="Glycosyl hydrolase family 92"/>
    <property type="match status" value="1"/>
</dbReference>
<dbReference type="FunFam" id="1.20.1610.10:FF:000002">
    <property type="entry name" value="Alpha-1,2-mannosidase family protein"/>
    <property type="match status" value="1"/>
</dbReference>
<dbReference type="Proteomes" id="UP000624404">
    <property type="component" value="Unassembled WGS sequence"/>
</dbReference>
<proteinExistence type="predicted"/>
<keyword evidence="4" id="KW-1185">Reference proteome</keyword>
<evidence type="ECO:0000313" key="3">
    <source>
        <dbReference type="EMBL" id="CAD6439903.1"/>
    </source>
</evidence>
<sequence>MFSLILQQSLDHLSHCLSLVFNMTLKKYLEACVFFLSPFVVAQWNITFDPLQYVNQLIGTNNGGNVFAGATLPYGMAKAVADVNGQNTAGFSTDGSNVTGFSHMHDSGTGGNPSLGNFPLFPQYCPDDALDNCKFLITDRATPYILDSVVATPGYFGLSLANGIHAEMTVSEHAALYHFNFPAESSSNGTALSPLILLDLTDLGASRQNATIGVADNGRIKANGTFIPSFGSGSFMSYVCVDFSGASILDTGIWVNNRAGTEPKELFVTRGINLFYIQAGGFIRFNAPTNGTVSARVGVSFISSDKACQNAENEIPDWDFAWLKKTAEDAWREKLSVVTVEAGNGSDTSLLTNFYSAIYRTMMSPQNYTGENPLWKSSEPYFDSFYCIWDAFRSQLPFLTIIDPSALSEMIRSLLDTYKNIGWLPDCRMSLCKGFTQGGSNADNVISDAYAKNLTGIDWQLAYKAVVNDAENEPSDWSNEGRGGLMSWKALNYIPYLDYDYLGFGTNSRSISRTLEYSYNDFCISTLGKGLGKPDYTKYLKRATNWQNLWKEDQTSYINGADTGFTGFFQPKYLNGTWGYQDPILCSPLDSFCSLTSNPQETFEDSIWEYQFFVPHDIATLIDLIGGPEKFISRLDFLHTSGLTDIGNEPSFLTVFLYHYAGRPALSASRAHMYIPAYFNASTIGLPGNDDTGAMASFTAFSMMGLFPNPGQNVYLIMPPFFESVSFTNENRKKSTIRNLGWDGGVKNIFVQSAKVNGVVWNKSWIGHEFFTEGQTLELVLGDTESDWGTKEEDLPPSMSIGNMKF</sequence>